<dbReference type="CDD" id="cd11338">
    <property type="entry name" value="AmyAc_CMD"/>
    <property type="match status" value="1"/>
</dbReference>
<dbReference type="InterPro" id="IPR017853">
    <property type="entry name" value="GH"/>
</dbReference>
<dbReference type="SMART" id="SM00642">
    <property type="entry name" value="Aamy"/>
    <property type="match status" value="1"/>
</dbReference>
<keyword evidence="5" id="KW-1185">Reference proteome</keyword>
<evidence type="ECO:0000256" key="1">
    <source>
        <dbReference type="ARBA" id="ARBA00022801"/>
    </source>
</evidence>
<dbReference type="Gene3D" id="3.20.20.80">
    <property type="entry name" value="Glycosidases"/>
    <property type="match status" value="1"/>
</dbReference>
<dbReference type="SUPFAM" id="SSF51445">
    <property type="entry name" value="(Trans)glycosidases"/>
    <property type="match status" value="1"/>
</dbReference>
<dbReference type="InterPro" id="IPR013783">
    <property type="entry name" value="Ig-like_fold"/>
</dbReference>
<dbReference type="InterPro" id="IPR006047">
    <property type="entry name" value="GH13_cat_dom"/>
</dbReference>
<dbReference type="EMBL" id="FNZU01000005">
    <property type="protein sequence ID" value="SEK71086.1"/>
    <property type="molecule type" value="Genomic_DNA"/>
</dbReference>
<reference evidence="5" key="1">
    <citation type="submission" date="2016-10" db="EMBL/GenBank/DDBJ databases">
        <authorList>
            <person name="Varghese N."/>
            <person name="Submissions S."/>
        </authorList>
    </citation>
    <scope>NUCLEOTIDE SEQUENCE [LARGE SCALE GENOMIC DNA]</scope>
    <source>
        <strain evidence="5">DSM 19183</strain>
    </source>
</reference>
<keyword evidence="1" id="KW-0378">Hydrolase</keyword>
<evidence type="ECO:0000256" key="2">
    <source>
        <dbReference type="ARBA" id="ARBA00023295"/>
    </source>
</evidence>
<dbReference type="CDD" id="cd02857">
    <property type="entry name" value="E_set_CDase_PDE_N"/>
    <property type="match status" value="1"/>
</dbReference>
<keyword evidence="2 4" id="KW-0326">Glycosidase</keyword>
<dbReference type="Gene3D" id="2.60.40.10">
    <property type="entry name" value="Immunoglobulins"/>
    <property type="match status" value="1"/>
</dbReference>
<dbReference type="Pfam" id="PF02903">
    <property type="entry name" value="Alpha-amylase_N"/>
    <property type="match status" value="1"/>
</dbReference>
<organism evidence="4 5">
    <name type="scientific">Alkalibacterium pelagium</name>
    <dbReference type="NCBI Taxonomy" id="426702"/>
    <lineage>
        <taxon>Bacteria</taxon>
        <taxon>Bacillati</taxon>
        <taxon>Bacillota</taxon>
        <taxon>Bacilli</taxon>
        <taxon>Lactobacillales</taxon>
        <taxon>Carnobacteriaceae</taxon>
        <taxon>Alkalibacterium</taxon>
    </lineage>
</organism>
<name>A0A1H7J8Y5_9LACT</name>
<evidence type="ECO:0000313" key="4">
    <source>
        <dbReference type="EMBL" id="SEK71086.1"/>
    </source>
</evidence>
<dbReference type="OrthoDB" id="9805159at2"/>
<dbReference type="GO" id="GO:0004553">
    <property type="term" value="F:hydrolase activity, hydrolyzing O-glycosyl compounds"/>
    <property type="evidence" value="ECO:0007669"/>
    <property type="project" value="InterPro"/>
</dbReference>
<dbReference type="PANTHER" id="PTHR10357">
    <property type="entry name" value="ALPHA-AMYLASE FAMILY MEMBER"/>
    <property type="match status" value="1"/>
</dbReference>
<dbReference type="STRING" id="426702.SAMN04488099_105112"/>
<gene>
    <name evidence="4" type="ORF">SAMN04488099_105112</name>
</gene>
<dbReference type="Pfam" id="PF00128">
    <property type="entry name" value="Alpha-amylase"/>
    <property type="match status" value="1"/>
</dbReference>
<protein>
    <submittedName>
        <fullName evidence="4">Glycosidase</fullName>
    </submittedName>
</protein>
<dbReference type="PANTHER" id="PTHR10357:SF210">
    <property type="entry name" value="MALTODEXTRIN GLUCOSIDASE"/>
    <property type="match status" value="1"/>
</dbReference>
<evidence type="ECO:0000259" key="3">
    <source>
        <dbReference type="SMART" id="SM00642"/>
    </source>
</evidence>
<dbReference type="GO" id="GO:0005975">
    <property type="term" value="P:carbohydrate metabolic process"/>
    <property type="evidence" value="ECO:0007669"/>
    <property type="project" value="InterPro"/>
</dbReference>
<feature type="domain" description="Glycosyl hydrolase family 13 catalytic" evidence="3">
    <location>
        <begin position="142"/>
        <end position="512"/>
    </location>
</feature>
<dbReference type="AlphaFoldDB" id="A0A1H7J8Y5"/>
<evidence type="ECO:0000313" key="5">
    <source>
        <dbReference type="Proteomes" id="UP000199081"/>
    </source>
</evidence>
<sequence>MDTAAIYHRAESEYAYLYERGHYHIRIRTKAKDVQSVELLSGDPYALEQEKWFMNGKEMKKVASTNMHDYWMIDTHEPTKRMAYGFRVIGKDGIEIFYSDQGVYPFEEIFLSQMNFYFRVPYIHEIDAFRAPQWASETVWYQIFPERFANGNQANDPEGVLPWGSKEHPSRDDFYGGDLQGVLDNMDYLEDLGINGIYFTPIFKAHSNHKYDTIDYKEIDPDFGDKALFKKVVEEAHSRGIRIMIDAVFNHVGIHSPQWLDVLENQDQSRYKDWFYIHSFPVDDVAGLSTEALENVGRVNYDTFAFTGHMPKLNTANPDVQEYLLDIATYWIKEFDIDAWRLDVANEVDHFFWKRFFKETTAIKDDLYILGEIWHSSQNWLNGDEFHAVMNYAFTDTIENYFFKKFLSPTRLVSGLNSQLMLYRQQTTEVMFNLLDSHDTPRVLTKAGNDKNLVKSAMAFLYAQPGAPCMYYGTEIGMDGGMDPDCRKCMIWDEDKQDHDMLAFTKELIHFRKTYSDILISGETEWHDVRDDEQFLGFKRKLGNRELLFFFNQDEEEAFLPLIPRGAKKVFHLNDIADGDETLLSHNGFSVFYYEDNEEERKERMMKKRDRAKKRKVLLEAIKK</sequence>
<accession>A0A1H7J8Y5</accession>
<dbReference type="Gene3D" id="3.90.400.10">
    <property type="entry name" value="Oligo-1,6-glucosidase, Domain 2"/>
    <property type="match status" value="1"/>
</dbReference>
<proteinExistence type="predicted"/>
<dbReference type="InterPro" id="IPR004185">
    <property type="entry name" value="Glyco_hydro_13_lg-like_dom"/>
</dbReference>
<dbReference type="InterPro" id="IPR045857">
    <property type="entry name" value="O16G_dom_2"/>
</dbReference>
<dbReference type="Proteomes" id="UP000199081">
    <property type="component" value="Unassembled WGS sequence"/>
</dbReference>